<keyword evidence="2" id="KW-0408">Iron</keyword>
<dbReference type="Proteomes" id="UP001500064">
    <property type="component" value="Unassembled WGS sequence"/>
</dbReference>
<gene>
    <name evidence="4" type="ORF">GCM10009733_007810</name>
</gene>
<dbReference type="PROSITE" id="PS00086">
    <property type="entry name" value="CYTOCHROME_P450"/>
    <property type="match status" value="1"/>
</dbReference>
<keyword evidence="2" id="KW-0479">Metal-binding</keyword>
<dbReference type="PANTHER" id="PTHR46696">
    <property type="entry name" value="P450, PUTATIVE (EUROFUNG)-RELATED"/>
    <property type="match status" value="1"/>
</dbReference>
<evidence type="ECO:0000313" key="4">
    <source>
        <dbReference type="EMBL" id="GAA1614092.1"/>
    </source>
</evidence>
<comment type="caution">
    <text evidence="4">The sequence shown here is derived from an EMBL/GenBank/DDBJ whole genome shotgun (WGS) entry which is preliminary data.</text>
</comment>
<evidence type="ECO:0000256" key="2">
    <source>
        <dbReference type="RuleBase" id="RU000461"/>
    </source>
</evidence>
<dbReference type="SUPFAM" id="SSF48264">
    <property type="entry name" value="Cytochrome P450"/>
    <property type="match status" value="1"/>
</dbReference>
<evidence type="ECO:0000313" key="5">
    <source>
        <dbReference type="Proteomes" id="UP001500064"/>
    </source>
</evidence>
<dbReference type="Gene3D" id="1.10.630.10">
    <property type="entry name" value="Cytochrome P450"/>
    <property type="match status" value="1"/>
</dbReference>
<dbReference type="InterPro" id="IPR001128">
    <property type="entry name" value="Cyt_P450"/>
</dbReference>
<keyword evidence="2" id="KW-0349">Heme</keyword>
<protein>
    <submittedName>
        <fullName evidence="4">Cytochrome P450</fullName>
    </submittedName>
</protein>
<dbReference type="InterPro" id="IPR036396">
    <property type="entry name" value="Cyt_P450_sf"/>
</dbReference>
<dbReference type="CDD" id="cd11029">
    <property type="entry name" value="CYP107-like"/>
    <property type="match status" value="1"/>
</dbReference>
<dbReference type="EMBL" id="BAAAMU010000003">
    <property type="protein sequence ID" value="GAA1614092.1"/>
    <property type="molecule type" value="Genomic_DNA"/>
</dbReference>
<accession>A0ABN2EQK2</accession>
<organism evidence="4 5">
    <name type="scientific">Nonomuraea maheshkhaliensis</name>
    <dbReference type="NCBI Taxonomy" id="419590"/>
    <lineage>
        <taxon>Bacteria</taxon>
        <taxon>Bacillati</taxon>
        <taxon>Actinomycetota</taxon>
        <taxon>Actinomycetes</taxon>
        <taxon>Streptosporangiales</taxon>
        <taxon>Streptosporangiaceae</taxon>
        <taxon>Nonomuraea</taxon>
    </lineage>
</organism>
<keyword evidence="5" id="KW-1185">Reference proteome</keyword>
<feature type="region of interest" description="Disordered" evidence="3">
    <location>
        <begin position="1"/>
        <end position="22"/>
    </location>
</feature>
<reference evidence="4 5" key="1">
    <citation type="journal article" date="2019" name="Int. J. Syst. Evol. Microbiol.">
        <title>The Global Catalogue of Microorganisms (GCM) 10K type strain sequencing project: providing services to taxonomists for standard genome sequencing and annotation.</title>
        <authorList>
            <consortium name="The Broad Institute Genomics Platform"/>
            <consortium name="The Broad Institute Genome Sequencing Center for Infectious Disease"/>
            <person name="Wu L."/>
            <person name="Ma J."/>
        </authorList>
    </citation>
    <scope>NUCLEOTIDE SEQUENCE [LARGE SCALE GENOMIC DNA]</scope>
    <source>
        <strain evidence="4 5">JCM 13929</strain>
    </source>
</reference>
<evidence type="ECO:0000256" key="1">
    <source>
        <dbReference type="ARBA" id="ARBA00010617"/>
    </source>
</evidence>
<evidence type="ECO:0000256" key="3">
    <source>
        <dbReference type="SAM" id="MobiDB-lite"/>
    </source>
</evidence>
<keyword evidence="2" id="KW-0503">Monooxygenase</keyword>
<comment type="similarity">
    <text evidence="1 2">Belongs to the cytochrome P450 family.</text>
</comment>
<sequence>MPAHHQPTPSARRADTSSADQIPVITLDPTGADHHEEAARLRAAGPVVPVLLPGNVPAWTITRHDLLLDVLNSPDVSKDWRTWTCVRNGVIPDDWSLTGMLKVTNMVTADGAAHQRLRRPVTRYLTARRLQEMRPRITTLIGDVVDTLSTYAGNAEIVDLRQHFAYPIPMQVICELVGVPEADRPVLRQLVESIFRSTTPPHEVIQTQADIYRVLGQIVQLRQEQPGPDLASDLIAIQRHDNAALTDDELVGTLWLMIAAGHETTVSLLLNAIRALLTHPGQLITVQERAHTDPHRTWTAVVEETLRVDAPIGNFMARYPRTDITIAGVTIPAGDAILAPYSLLGRDPDHFGHDAHLFDISRPNVRHLAFGGGPHACPGAGLARMEAALALSALFTRFPAMQLAVPDSTLTPIASLFSNSVQALPVILNPGTPA</sequence>
<dbReference type="Pfam" id="PF00067">
    <property type="entry name" value="p450"/>
    <property type="match status" value="1"/>
</dbReference>
<dbReference type="RefSeq" id="WP_346101458.1">
    <property type="nucleotide sequence ID" value="NZ_BAAAMU010000003.1"/>
</dbReference>
<dbReference type="PRINTS" id="PR00359">
    <property type="entry name" value="BP450"/>
</dbReference>
<proteinExistence type="inferred from homology"/>
<name>A0ABN2EQK2_9ACTN</name>
<keyword evidence="2" id="KW-0560">Oxidoreductase</keyword>
<dbReference type="PRINTS" id="PR00385">
    <property type="entry name" value="P450"/>
</dbReference>
<dbReference type="InterPro" id="IPR002397">
    <property type="entry name" value="Cyt_P450_B"/>
</dbReference>
<dbReference type="PANTHER" id="PTHR46696:SF1">
    <property type="entry name" value="CYTOCHROME P450 YJIB-RELATED"/>
    <property type="match status" value="1"/>
</dbReference>
<dbReference type="InterPro" id="IPR017972">
    <property type="entry name" value="Cyt_P450_CS"/>
</dbReference>